<feature type="transmembrane region" description="Helical" evidence="1">
    <location>
        <begin position="20"/>
        <end position="38"/>
    </location>
</feature>
<gene>
    <name evidence="2" type="ORF">BJ981_007526</name>
</gene>
<comment type="caution">
    <text evidence="2">The sequence shown here is derived from an EMBL/GenBank/DDBJ whole genome shotgun (WGS) entry which is preliminary data.</text>
</comment>
<protein>
    <submittedName>
        <fullName evidence="2">Uncharacterized protein</fullName>
    </submittedName>
</protein>
<keyword evidence="3" id="KW-1185">Reference proteome</keyword>
<reference evidence="2 3" key="1">
    <citation type="submission" date="2020-08" db="EMBL/GenBank/DDBJ databases">
        <title>Sequencing the genomes of 1000 actinobacteria strains.</title>
        <authorList>
            <person name="Klenk H.-P."/>
        </authorList>
    </citation>
    <scope>NUCLEOTIDE SEQUENCE [LARGE SCALE GENOMIC DNA]</scope>
    <source>
        <strain evidence="2 3">DSM 45790</strain>
    </source>
</reference>
<keyword evidence="1" id="KW-0472">Membrane</keyword>
<feature type="transmembrane region" description="Helical" evidence="1">
    <location>
        <begin position="130"/>
        <end position="151"/>
    </location>
</feature>
<keyword evidence="1" id="KW-0812">Transmembrane</keyword>
<evidence type="ECO:0000256" key="1">
    <source>
        <dbReference type="SAM" id="Phobius"/>
    </source>
</evidence>
<accession>A0A7W8ZD95</accession>
<dbReference type="InterPro" id="IPR046264">
    <property type="entry name" value="DUF6297"/>
</dbReference>
<keyword evidence="1" id="KW-1133">Transmembrane helix</keyword>
<feature type="transmembrane region" description="Helical" evidence="1">
    <location>
        <begin position="373"/>
        <end position="392"/>
    </location>
</feature>
<proteinExistence type="predicted"/>
<dbReference type="Pfam" id="PF19814">
    <property type="entry name" value="DUF6297"/>
    <property type="match status" value="1"/>
</dbReference>
<feature type="transmembrane region" description="Helical" evidence="1">
    <location>
        <begin position="102"/>
        <end position="124"/>
    </location>
</feature>
<dbReference type="RefSeq" id="WP_184618228.1">
    <property type="nucleotide sequence ID" value="NZ_BOOS01000005.1"/>
</dbReference>
<feature type="transmembrane region" description="Helical" evidence="1">
    <location>
        <begin position="307"/>
        <end position="324"/>
    </location>
</feature>
<feature type="transmembrane region" description="Helical" evidence="1">
    <location>
        <begin position="163"/>
        <end position="182"/>
    </location>
</feature>
<evidence type="ECO:0000313" key="3">
    <source>
        <dbReference type="Proteomes" id="UP000588112"/>
    </source>
</evidence>
<dbReference type="AlphaFoldDB" id="A0A7W8ZD95"/>
<dbReference type="Proteomes" id="UP000588112">
    <property type="component" value="Unassembled WGS sequence"/>
</dbReference>
<feature type="transmembrane region" description="Helical" evidence="1">
    <location>
        <begin position="50"/>
        <end position="70"/>
    </location>
</feature>
<name>A0A7W8ZD95_9ACTN</name>
<feature type="transmembrane region" description="Helical" evidence="1">
    <location>
        <begin position="444"/>
        <end position="463"/>
    </location>
</feature>
<feature type="transmembrane region" description="Helical" evidence="1">
    <location>
        <begin position="188"/>
        <end position="206"/>
    </location>
</feature>
<feature type="transmembrane region" description="Helical" evidence="1">
    <location>
        <begin position="416"/>
        <end position="438"/>
    </location>
</feature>
<organism evidence="2 3">
    <name type="scientific">Sphaerisporangium krabiense</name>
    <dbReference type="NCBI Taxonomy" id="763782"/>
    <lineage>
        <taxon>Bacteria</taxon>
        <taxon>Bacillati</taxon>
        <taxon>Actinomycetota</taxon>
        <taxon>Actinomycetes</taxon>
        <taxon>Streptosporangiales</taxon>
        <taxon>Streptosporangiaceae</taxon>
        <taxon>Sphaerisporangium</taxon>
    </lineage>
</organism>
<dbReference type="EMBL" id="JACHBR010000004">
    <property type="protein sequence ID" value="MBB5631740.1"/>
    <property type="molecule type" value="Genomic_DNA"/>
</dbReference>
<evidence type="ECO:0000313" key="2">
    <source>
        <dbReference type="EMBL" id="MBB5631740.1"/>
    </source>
</evidence>
<sequence length="469" mass="47462">MEIRALVRSGRPPKSWADRYVTVFALLVAAAIAVKPVGSALTTAARQAGPAQVGAGTALLVAGYAAFLALSRALGPVVVPPADAAWLVLTPLPRRSVLSRTVLVLLAVSIAAGLALGLALPVATAASGHLVAALVLGVAAATGGMAWAVLAQSSAAWDAWLQGTLIGLVLVAVLCAAVPHLLPSVPVGPAAVACAAAAALLLRRAWSALARMPARILLAASARTGHLARATTNLDPSALAWIAEETHWRARDLRSRPWPGRLPAPLSLAWIEACRLVRRPGPPALLLLATLLPLVASRAGFPAAALLLVAAGGLAAAASVTSGARRDADDPALARLLGVGSRQALTARALPPVLLAAVWTTLALTWLGLTGPWLLLGVLTAPAAAAGALRMARRQPVDHAMPLIDTGMGAIPSGPVIWALTGVDIALLGALPALQAALGRPAHLGGYLAAQALWGVAVLVAYVRRSVAG</sequence>